<dbReference type="KEGG" id="bmeg:BG04_744"/>
<dbReference type="PANTHER" id="PTHR39175">
    <property type="entry name" value="FAMILY PROTEIN, PUTATIVE (AFU_ORTHOLOGUE AFUA_3G15060)-RELATED"/>
    <property type="match status" value="1"/>
</dbReference>
<dbReference type="InterPro" id="IPR004360">
    <property type="entry name" value="Glyas_Fos-R_dOase_dom"/>
</dbReference>
<dbReference type="InterPro" id="IPR029068">
    <property type="entry name" value="Glyas_Bleomycin-R_OHBP_Dase"/>
</dbReference>
<protein>
    <submittedName>
        <fullName evidence="1">Glyoxalase-like domain protein</fullName>
    </submittedName>
</protein>
<evidence type="ECO:0000313" key="2">
    <source>
        <dbReference type="Proteomes" id="UP000031829"/>
    </source>
</evidence>
<dbReference type="EMBL" id="CP009920">
    <property type="protein sequence ID" value="AJI24738.1"/>
    <property type="molecule type" value="Genomic_DNA"/>
</dbReference>
<dbReference type="AlphaFoldDB" id="A0A0B6AVL9"/>
<dbReference type="Pfam" id="PF00903">
    <property type="entry name" value="Glyoxalase"/>
    <property type="match status" value="1"/>
</dbReference>
<dbReference type="HOGENOM" id="CLU_140387_0_0_9"/>
<sequence length="128" mass="14414">MTFTLTHIDHIQLAAPPNSESEARHFFGTVLGLTEVEKPESLKKRGGVWFEFGSYQLHIGVEPAFSPAKKAHPGFHVKNLPAFKDHLASFGISFIEDKNITGVERIYVDDPFGNRMEFLEKVNLPFSN</sequence>
<name>A0A0B6AVL9_PRIM2</name>
<dbReference type="SUPFAM" id="SSF54593">
    <property type="entry name" value="Glyoxalase/Bleomycin resistance protein/Dihydroxybiphenyl dioxygenase"/>
    <property type="match status" value="1"/>
</dbReference>
<evidence type="ECO:0000313" key="1">
    <source>
        <dbReference type="EMBL" id="AJI24738.1"/>
    </source>
</evidence>
<accession>A0A0B6AVL9</accession>
<proteinExistence type="predicted"/>
<organism evidence="1 2">
    <name type="scientific">Priestia megaterium (strain ATCC 14581 / DSM 32 / CCUG 1817 / JCM 2506 / NBRC 15308 / NCIMB 9376 / NCTC 10342 / NRRL B-14308 / VKM B-512 / Ford 19)</name>
    <name type="common">Bacillus megaterium</name>
    <dbReference type="NCBI Taxonomy" id="1348623"/>
    <lineage>
        <taxon>Bacteria</taxon>
        <taxon>Bacillati</taxon>
        <taxon>Bacillota</taxon>
        <taxon>Bacilli</taxon>
        <taxon>Bacillales</taxon>
        <taxon>Bacillaceae</taxon>
        <taxon>Priestia</taxon>
    </lineage>
</organism>
<dbReference type="RefSeq" id="WP_034649674.1">
    <property type="nucleotide sequence ID" value="NZ_BCVB01000001.1"/>
</dbReference>
<dbReference type="PANTHER" id="PTHR39175:SF1">
    <property type="entry name" value="FAMILY PROTEIN, PUTATIVE (AFU_ORTHOLOGUE AFUA_3G15060)-RELATED"/>
    <property type="match status" value="1"/>
</dbReference>
<gene>
    <name evidence="1" type="ORF">BG04_744</name>
</gene>
<dbReference type="Gene3D" id="3.10.180.10">
    <property type="entry name" value="2,3-Dihydroxybiphenyl 1,2-Dioxygenase, domain 1"/>
    <property type="match status" value="1"/>
</dbReference>
<reference evidence="1 2" key="1">
    <citation type="journal article" date="2015" name="Genome Announc.">
        <title>Complete genome sequences for 35 biothreat assay-relevant bacillus species.</title>
        <authorList>
            <person name="Johnson S.L."/>
            <person name="Daligault H.E."/>
            <person name="Davenport K.W."/>
            <person name="Jaissle J."/>
            <person name="Frey K.G."/>
            <person name="Ladner J.T."/>
            <person name="Broomall S.M."/>
            <person name="Bishop-Lilly K.A."/>
            <person name="Bruce D.C."/>
            <person name="Gibbons H.S."/>
            <person name="Coyne S.R."/>
            <person name="Lo C.C."/>
            <person name="Meincke L."/>
            <person name="Munk A.C."/>
            <person name="Koroleva G.I."/>
            <person name="Rosenzweig C.N."/>
            <person name="Palacios G.F."/>
            <person name="Redden C.L."/>
            <person name="Minogue T.D."/>
            <person name="Chain P.S."/>
        </authorList>
    </citation>
    <scope>NUCLEOTIDE SEQUENCE [LARGE SCALE GENOMIC DNA]</scope>
    <source>
        <strain evidence="2">ATCC 14581 / DSM 32 / JCM 2506 / NBRC 15308 / NCIMB 9376 / NCTC 10342 / NRRL B-14308 / VKM B-512</strain>
    </source>
</reference>
<dbReference type="GeneID" id="93644233"/>
<dbReference type="PROSITE" id="PS51819">
    <property type="entry name" value="VOC"/>
    <property type="match status" value="1"/>
</dbReference>
<dbReference type="InterPro" id="IPR037523">
    <property type="entry name" value="VOC_core"/>
</dbReference>
<dbReference type="Proteomes" id="UP000031829">
    <property type="component" value="Chromosome"/>
</dbReference>